<reference evidence="2 3" key="1">
    <citation type="submission" date="2019-12" db="EMBL/GenBank/DDBJ databases">
        <authorList>
            <person name="Reyes-Prieto M."/>
        </authorList>
    </citation>
    <scope>NUCLEOTIDE SEQUENCE [LARGE SCALE GENOMIC DNA]</scope>
    <source>
        <strain evidence="2">HF14-78462</strain>
    </source>
</reference>
<dbReference type="RefSeq" id="WP_159599218.1">
    <property type="nucleotide sequence ID" value="NZ_CACSAS010000001.1"/>
</dbReference>
<feature type="transmembrane region" description="Helical" evidence="1">
    <location>
        <begin position="51"/>
        <end position="70"/>
    </location>
</feature>
<accession>A0A5S9P9A2</accession>
<gene>
    <name evidence="2" type="ORF">STARVERO_02573</name>
</gene>
<feature type="transmembrane region" description="Helical" evidence="1">
    <location>
        <begin position="100"/>
        <end position="120"/>
    </location>
</feature>
<protein>
    <recommendedName>
        <fullName evidence="4">Protease</fullName>
    </recommendedName>
</protein>
<keyword evidence="1" id="KW-0812">Transmembrane</keyword>
<organism evidence="2 3">
    <name type="scientific">Starkeya nomas</name>
    <dbReference type="NCBI Taxonomy" id="2666134"/>
    <lineage>
        <taxon>Bacteria</taxon>
        <taxon>Pseudomonadati</taxon>
        <taxon>Pseudomonadota</taxon>
        <taxon>Alphaproteobacteria</taxon>
        <taxon>Hyphomicrobiales</taxon>
        <taxon>Xanthobacteraceae</taxon>
        <taxon>Starkeya</taxon>
    </lineage>
</organism>
<dbReference type="PANTHER" id="PTHR34989:SF1">
    <property type="entry name" value="PROTEIN HDED"/>
    <property type="match status" value="1"/>
</dbReference>
<proteinExistence type="predicted"/>
<feature type="transmembrane region" description="Helical" evidence="1">
    <location>
        <begin position="77"/>
        <end position="94"/>
    </location>
</feature>
<name>A0A5S9P9A2_9HYPH</name>
<feature type="transmembrane region" description="Helical" evidence="1">
    <location>
        <begin position="20"/>
        <end position="39"/>
    </location>
</feature>
<dbReference type="EMBL" id="CACSAS010000001">
    <property type="protein sequence ID" value="CAA0100147.1"/>
    <property type="molecule type" value="Genomic_DNA"/>
</dbReference>
<evidence type="ECO:0000313" key="2">
    <source>
        <dbReference type="EMBL" id="CAA0100147.1"/>
    </source>
</evidence>
<dbReference type="InterPro" id="IPR052712">
    <property type="entry name" value="Acid_resist_chaperone_HdeD"/>
</dbReference>
<keyword evidence="3" id="KW-1185">Reference proteome</keyword>
<feature type="transmembrane region" description="Helical" evidence="1">
    <location>
        <begin position="132"/>
        <end position="150"/>
    </location>
</feature>
<dbReference type="AlphaFoldDB" id="A0A5S9P9A2"/>
<keyword evidence="1" id="KW-1133">Transmembrane helix</keyword>
<keyword evidence="1" id="KW-0472">Membrane</keyword>
<evidence type="ECO:0008006" key="4">
    <source>
        <dbReference type="Google" id="ProtNLM"/>
    </source>
</evidence>
<dbReference type="GO" id="GO:0005886">
    <property type="term" value="C:plasma membrane"/>
    <property type="evidence" value="ECO:0007669"/>
    <property type="project" value="TreeGrafter"/>
</dbReference>
<evidence type="ECO:0000256" key="1">
    <source>
        <dbReference type="SAM" id="Phobius"/>
    </source>
</evidence>
<dbReference type="Proteomes" id="UP000433050">
    <property type="component" value="Unassembled WGS sequence"/>
</dbReference>
<dbReference type="PANTHER" id="PTHR34989">
    <property type="entry name" value="PROTEIN HDED"/>
    <property type="match status" value="1"/>
</dbReference>
<sequence>MIRLAFLLLGGDALRPQWRLLAIVGAITCLLGLLMLADLSDGKLSVVTDTLGILLALHGLVELAAAMLLGVRTHLRAVARGLAFLIAGFLVADIPWDNNIGSATLFGAAFAIDGVLRIASAAVVRNPRWRQGLAAGLVEITLAIVILAGHPLPHRLTVPFCLALLLLSSGYTLFQLAMQLRALGPGRSVTSLPFYASRNWHGGGGHGYENRGAGAEFPGQTLMLHVWTATGSADGGHGPIVVRRYVAAVDRHGVVSTGHAALELPPDLYVSHYPAVEIDRDSDDFRHLLDSRTQNDVAGRFQPSYAEEVAGWCPADQTVTFTRFNPAALRAFWREYSQDTTYNLTARNCSSSSILALDAAMEGVLRDGKPLRRLLKLLVDPHFWLLRLVRGRAELMTWTPGLALDYARFLHEVTERGDRRWRQRLQDAWRERHIAARARIGERA</sequence>
<evidence type="ECO:0000313" key="3">
    <source>
        <dbReference type="Proteomes" id="UP000433050"/>
    </source>
</evidence>